<dbReference type="Pfam" id="PF18883">
    <property type="entry name" value="AC_1"/>
    <property type="match status" value="1"/>
</dbReference>
<evidence type="ECO:0000313" key="3">
    <source>
        <dbReference type="EMBL" id="ROU10820.1"/>
    </source>
</evidence>
<dbReference type="PROSITE" id="PS51208">
    <property type="entry name" value="AUTOTRANSPORTER"/>
    <property type="match status" value="1"/>
</dbReference>
<dbReference type="InterPro" id="IPR036709">
    <property type="entry name" value="Autotransporte_beta_dom_sf"/>
</dbReference>
<dbReference type="InterPro" id="IPR013425">
    <property type="entry name" value="Autotrns_rpt"/>
</dbReference>
<dbReference type="OrthoDB" id="6053567at2"/>
<dbReference type="Pfam" id="PF12951">
    <property type="entry name" value="PATR"/>
    <property type="match status" value="1"/>
</dbReference>
<name>A0A3N2RTJ7_9ENTR</name>
<proteinExistence type="predicted"/>
<dbReference type="PANTHER" id="PTHR12338">
    <property type="entry name" value="AUTOTRANSPORTER"/>
    <property type="match status" value="1"/>
</dbReference>
<evidence type="ECO:0000256" key="1">
    <source>
        <dbReference type="ARBA" id="ARBA00022729"/>
    </source>
</evidence>
<dbReference type="EMBL" id="RHFN01000028">
    <property type="protein sequence ID" value="ROU10820.1"/>
    <property type="molecule type" value="Genomic_DNA"/>
</dbReference>
<dbReference type="Gene3D" id="2.40.128.130">
    <property type="entry name" value="Autotransporter beta-domain"/>
    <property type="match status" value="1"/>
</dbReference>
<dbReference type="CDD" id="cd01344">
    <property type="entry name" value="PL2_Passenger_AT"/>
    <property type="match status" value="1"/>
</dbReference>
<gene>
    <name evidence="3" type="ORF">EB837_20335</name>
</gene>
<dbReference type="SUPFAM" id="SSF103515">
    <property type="entry name" value="Autotransporter"/>
    <property type="match status" value="1"/>
</dbReference>
<comment type="caution">
    <text evidence="3">The sequence shown here is derived from an EMBL/GenBank/DDBJ whole genome shotgun (WGS) entry which is preliminary data.</text>
</comment>
<evidence type="ECO:0000259" key="2">
    <source>
        <dbReference type="PROSITE" id="PS51208"/>
    </source>
</evidence>
<dbReference type="NCBIfam" id="TIGR02601">
    <property type="entry name" value="autotrns_rpt"/>
    <property type="match status" value="1"/>
</dbReference>
<dbReference type="InterPro" id="IPR050909">
    <property type="entry name" value="Bact_Autotransporter_VF"/>
</dbReference>
<dbReference type="AlphaFoldDB" id="A0A3N2RTJ7"/>
<dbReference type="InterPro" id="IPR012332">
    <property type="entry name" value="Autotransporter_pectin_lyase_C"/>
</dbReference>
<dbReference type="Gene3D" id="2.160.20.20">
    <property type="match status" value="1"/>
</dbReference>
<keyword evidence="1" id="KW-0732">Signal</keyword>
<dbReference type="PANTHER" id="PTHR12338:SF5">
    <property type="entry name" value="ANTIGEN 43-RELATED"/>
    <property type="match status" value="1"/>
</dbReference>
<protein>
    <submittedName>
        <fullName evidence="3">Autotransporter outer membrane beta-barrel domain-containing protein</fullName>
    </submittedName>
</protein>
<dbReference type="Proteomes" id="UP000268051">
    <property type="component" value="Unassembled WGS sequence"/>
</dbReference>
<dbReference type="InterPro" id="IPR006315">
    <property type="entry name" value="OM_autotransptr_brl_dom"/>
</dbReference>
<dbReference type="InterPro" id="IPR043990">
    <property type="entry name" value="AC_1"/>
</dbReference>
<dbReference type="SMART" id="SM00869">
    <property type="entry name" value="Autotransporter"/>
    <property type="match status" value="1"/>
</dbReference>
<reference evidence="3 4" key="1">
    <citation type="submission" date="2018-10" db="EMBL/GenBank/DDBJ databases">
        <title>Horizontal transference of carbapenem resistance between Klebsiella pneumoniae and Kluyvera ascorbata during abdominal infection: a case report.</title>
        <authorList>
            <person name="Raro O.H.F."/>
            <person name="Lima-Morales D."/>
            <person name="Barth A.L."/>
            <person name="Paim T.G.S."/>
            <person name="Mott M.P."/>
            <person name="Riche C.V.W."/>
            <person name="Teixeira U.F."/>
            <person name="Waechter F."/>
            <person name="Dias C.A.G."/>
        </authorList>
    </citation>
    <scope>NUCLEOTIDE SEQUENCE [LARGE SCALE GENOMIC DNA]</scope>
    <source>
        <strain evidence="3 4">OT2</strain>
    </source>
</reference>
<dbReference type="InterPro" id="IPR011050">
    <property type="entry name" value="Pectin_lyase_fold/virulence"/>
</dbReference>
<dbReference type="SUPFAM" id="SSF51126">
    <property type="entry name" value="Pectin lyase-like"/>
    <property type="match status" value="1"/>
</dbReference>
<sequence length="704" mass="74479">MTIINSGTLQGGMSQDGTIRSQAVMFASGTNSLALHAGYNVVGDVSAGNGDDTLILGGDRDAEFDAVSIGDSAQYQGFDHFSKEDASTWLLKNSTDSVTPWALKGGVLQIAKAESLGQTGSALTFDGGTLQLLDNVSLDASRPITIAGAGGTLDTQGYRATIDQGMTGSGNFTKQGSGALTLTGDSTFEGETTLAGGSMDVIGSLKSAVTALSATALSGTGRVGSTTLKANSSLTVGSPAESDDTDATFTVDGNLSNGGSVTLSRSLLHVGNELDVSGNYRGDSDSTLNLNTVLGDDASQTDHLSIAGDTSGTTRVTVNNVGGLGAQTNQGIEVISVGRQSAAGAFVQANRVVAGPWDYSLVQKGQNWYLTSINTKTVTPQYRPEAGSYLVNLAAANTVFSLSLDDREGATEYTPQGAKRSALASTFWLRQEGGQNRSRAAGGQIRSRANRYVAQMGNEFWHGSRNGDDRWGAGLMAGYGNVSGLSSSSLTNYRSRSHMAGYSVGAYSTWYQNAVSRQGLYLDSWVNYNWFTNQVNGDELQHETYDSHGFTASVETGYNMLLREQPRQAIYLQPQAQLTWMGVKGPDHTEANGTQVKDSSKGNLQSRLGMRLYLRGHRTEDDGKGREFKPYAEADWLHNTHFAEISMGNTSIRQEGAANIAQLKLGVQGQISPSLNIWGGTAIQVGDHSYSDASIMMGVKYAFK</sequence>
<dbReference type="InterPro" id="IPR005546">
    <property type="entry name" value="Autotransporte_beta"/>
</dbReference>
<dbReference type="Pfam" id="PF03797">
    <property type="entry name" value="Autotransporter"/>
    <property type="match status" value="1"/>
</dbReference>
<dbReference type="NCBIfam" id="TIGR01414">
    <property type="entry name" value="autotrans_barl"/>
    <property type="match status" value="1"/>
</dbReference>
<dbReference type="GO" id="GO:0019867">
    <property type="term" value="C:outer membrane"/>
    <property type="evidence" value="ECO:0007669"/>
    <property type="project" value="InterPro"/>
</dbReference>
<feature type="domain" description="Autotransporter" evidence="2">
    <location>
        <begin position="420"/>
        <end position="703"/>
    </location>
</feature>
<evidence type="ECO:0000313" key="4">
    <source>
        <dbReference type="Proteomes" id="UP000268051"/>
    </source>
</evidence>
<organism evidence="3 4">
    <name type="scientific">Kluyvera ascorbata</name>
    <dbReference type="NCBI Taxonomy" id="51288"/>
    <lineage>
        <taxon>Bacteria</taxon>
        <taxon>Pseudomonadati</taxon>
        <taxon>Pseudomonadota</taxon>
        <taxon>Gammaproteobacteria</taxon>
        <taxon>Enterobacterales</taxon>
        <taxon>Enterobacteriaceae</taxon>
        <taxon>Kluyvera</taxon>
    </lineage>
</organism>
<accession>A0A3N2RTJ7</accession>